<evidence type="ECO:0000256" key="1">
    <source>
        <dbReference type="SAM" id="MobiDB-lite"/>
    </source>
</evidence>
<proteinExistence type="predicted"/>
<protein>
    <recommendedName>
        <fullName evidence="4">DUF3606 domain-containing protein</fullName>
    </recommendedName>
</protein>
<dbReference type="InterPro" id="IPR022037">
    <property type="entry name" value="DUF3606"/>
</dbReference>
<dbReference type="Proteomes" id="UP001501725">
    <property type="component" value="Unassembled WGS sequence"/>
</dbReference>
<gene>
    <name evidence="2" type="ORF">GCM10023184_25480</name>
</gene>
<name>A0ABP8H153_9BACT</name>
<organism evidence="2 3">
    <name type="scientific">Flaviaesturariibacter amylovorans</name>
    <dbReference type="NCBI Taxonomy" id="1084520"/>
    <lineage>
        <taxon>Bacteria</taxon>
        <taxon>Pseudomonadati</taxon>
        <taxon>Bacteroidota</taxon>
        <taxon>Chitinophagia</taxon>
        <taxon>Chitinophagales</taxon>
        <taxon>Chitinophagaceae</taxon>
        <taxon>Flaviaestuariibacter</taxon>
    </lineage>
</organism>
<dbReference type="EMBL" id="BAABGY010000007">
    <property type="protein sequence ID" value="GAA4332702.1"/>
    <property type="molecule type" value="Genomic_DNA"/>
</dbReference>
<reference evidence="3" key="1">
    <citation type="journal article" date="2019" name="Int. J. Syst. Evol. Microbiol.">
        <title>The Global Catalogue of Microorganisms (GCM) 10K type strain sequencing project: providing services to taxonomists for standard genome sequencing and annotation.</title>
        <authorList>
            <consortium name="The Broad Institute Genomics Platform"/>
            <consortium name="The Broad Institute Genome Sequencing Center for Infectious Disease"/>
            <person name="Wu L."/>
            <person name="Ma J."/>
        </authorList>
    </citation>
    <scope>NUCLEOTIDE SEQUENCE [LARGE SCALE GENOMIC DNA]</scope>
    <source>
        <strain evidence="3">JCM 17919</strain>
    </source>
</reference>
<dbReference type="RefSeq" id="WP_345256130.1">
    <property type="nucleotide sequence ID" value="NZ_BAABGY010000007.1"/>
</dbReference>
<evidence type="ECO:0000313" key="2">
    <source>
        <dbReference type="EMBL" id="GAA4332702.1"/>
    </source>
</evidence>
<comment type="caution">
    <text evidence="2">The sequence shown here is derived from an EMBL/GenBank/DDBJ whole genome shotgun (WGS) entry which is preliminary data.</text>
</comment>
<keyword evidence="3" id="KW-1185">Reference proteome</keyword>
<feature type="compositionally biased region" description="Basic and acidic residues" evidence="1">
    <location>
        <begin position="1"/>
        <end position="15"/>
    </location>
</feature>
<feature type="region of interest" description="Disordered" evidence="1">
    <location>
        <begin position="1"/>
        <end position="23"/>
    </location>
</feature>
<sequence length="64" mass="7407">MADNKNLRDGRDRSRVSGTEEYEVRHLSEKFNVSAEEVRRLIKEVGNSREQLEERLRGSSGSSR</sequence>
<evidence type="ECO:0008006" key="4">
    <source>
        <dbReference type="Google" id="ProtNLM"/>
    </source>
</evidence>
<evidence type="ECO:0000313" key="3">
    <source>
        <dbReference type="Proteomes" id="UP001501725"/>
    </source>
</evidence>
<accession>A0ABP8H153</accession>
<dbReference type="Pfam" id="PF12244">
    <property type="entry name" value="DUF3606"/>
    <property type="match status" value="1"/>
</dbReference>